<accession>M6FMJ8</accession>
<evidence type="ECO:0000313" key="3">
    <source>
        <dbReference type="Proteomes" id="UP000012101"/>
    </source>
</evidence>
<evidence type="ECO:0000313" key="2">
    <source>
        <dbReference type="EMBL" id="EMM71359.1"/>
    </source>
</evidence>
<feature type="transmembrane region" description="Helical" evidence="1">
    <location>
        <begin position="27"/>
        <end position="47"/>
    </location>
</feature>
<gene>
    <name evidence="2" type="ORF">LEP1GSC038_4149</name>
</gene>
<keyword evidence="1" id="KW-0812">Transmembrane</keyword>
<dbReference type="AlphaFoldDB" id="M6FMJ8"/>
<proteinExistence type="predicted"/>
<protein>
    <submittedName>
        <fullName evidence="2">Uncharacterized protein</fullName>
    </submittedName>
</protein>
<dbReference type="EMBL" id="AFJM02000054">
    <property type="protein sequence ID" value="EMM71359.1"/>
    <property type="molecule type" value="Genomic_DNA"/>
</dbReference>
<reference evidence="2 3" key="1">
    <citation type="submission" date="2013-01" db="EMBL/GenBank/DDBJ databases">
        <authorList>
            <person name="Harkins D.M."/>
            <person name="Durkin A.S."/>
            <person name="Brinkac L.M."/>
            <person name="Haft D.H."/>
            <person name="Selengut J.D."/>
            <person name="Sanka R."/>
            <person name="DePew J."/>
            <person name="Purushe J."/>
            <person name="Hospenthal D.R."/>
            <person name="Murray C.K."/>
            <person name="Pimentel G."/>
            <person name="Wasfy M."/>
            <person name="Vinetz J.M."/>
            <person name="Sutton G.G."/>
            <person name="Nierman W.C."/>
            <person name="Fouts D.E."/>
        </authorList>
    </citation>
    <scope>NUCLEOTIDE SEQUENCE [LARGE SCALE GENOMIC DNA]</scope>
    <source>
        <strain evidence="2 3">2006001855</strain>
    </source>
</reference>
<comment type="caution">
    <text evidence="2">The sequence shown here is derived from an EMBL/GenBank/DDBJ whole genome shotgun (WGS) entry which is preliminary data.</text>
</comment>
<sequence>MYERCPRKFHVKNEDGSKGKADYKMKIIIVIAAFFHVLMVVGFLDFIPTWKKMSNGSISS</sequence>
<evidence type="ECO:0000256" key="1">
    <source>
        <dbReference type="SAM" id="Phobius"/>
    </source>
</evidence>
<name>M6FMJ8_9LEPT</name>
<dbReference type="Proteomes" id="UP000012101">
    <property type="component" value="Unassembled WGS sequence"/>
</dbReference>
<keyword evidence="1" id="KW-1133">Transmembrane helix</keyword>
<organism evidence="2 3">
    <name type="scientific">Leptospira weilii str. 2006001855</name>
    <dbReference type="NCBI Taxonomy" id="996804"/>
    <lineage>
        <taxon>Bacteria</taxon>
        <taxon>Pseudomonadati</taxon>
        <taxon>Spirochaetota</taxon>
        <taxon>Spirochaetia</taxon>
        <taxon>Leptospirales</taxon>
        <taxon>Leptospiraceae</taxon>
        <taxon>Leptospira</taxon>
    </lineage>
</organism>
<keyword evidence="1" id="KW-0472">Membrane</keyword>